<dbReference type="InterPro" id="IPR027843">
    <property type="entry name" value="DUF4440"/>
</dbReference>
<feature type="domain" description="DUF4440" evidence="2">
    <location>
        <begin position="28"/>
        <end position="133"/>
    </location>
</feature>
<feature type="signal peptide" evidence="1">
    <location>
        <begin position="1"/>
        <end position="19"/>
    </location>
</feature>
<organism evidence="3 4">
    <name type="scientific">Panacibacter microcysteis</name>
    <dbReference type="NCBI Taxonomy" id="2793269"/>
    <lineage>
        <taxon>Bacteria</taxon>
        <taxon>Pseudomonadati</taxon>
        <taxon>Bacteroidota</taxon>
        <taxon>Chitinophagia</taxon>
        <taxon>Chitinophagales</taxon>
        <taxon>Chitinophagaceae</taxon>
        <taxon>Panacibacter</taxon>
    </lineage>
</organism>
<evidence type="ECO:0000259" key="2">
    <source>
        <dbReference type="Pfam" id="PF14534"/>
    </source>
</evidence>
<dbReference type="RefSeq" id="WP_196989178.1">
    <property type="nucleotide sequence ID" value="NZ_JADWYR010000001.1"/>
</dbReference>
<dbReference type="Gene3D" id="3.10.450.50">
    <property type="match status" value="1"/>
</dbReference>
<name>A0A931E117_9BACT</name>
<evidence type="ECO:0000313" key="3">
    <source>
        <dbReference type="EMBL" id="MBG9375108.1"/>
    </source>
</evidence>
<keyword evidence="4" id="KW-1185">Reference proteome</keyword>
<sequence>MKKLLLLFAVGICCLHAFGQSKDEQALAAATDTLVQAIIRADRAVLEKLTADQLSYGHSGGKVENRMQFIDAIVNGPFDFTDGNITGQTVSVNDKIGIVRHVFTFHYNNKGESGEMKLGILLVWQKQKNEWKLLARQAFKL</sequence>
<dbReference type="Pfam" id="PF14534">
    <property type="entry name" value="DUF4440"/>
    <property type="match status" value="1"/>
</dbReference>
<comment type="caution">
    <text evidence="3">The sequence shown here is derived from an EMBL/GenBank/DDBJ whole genome shotgun (WGS) entry which is preliminary data.</text>
</comment>
<dbReference type="EMBL" id="JADWYR010000001">
    <property type="protein sequence ID" value="MBG9375108.1"/>
    <property type="molecule type" value="Genomic_DNA"/>
</dbReference>
<feature type="chain" id="PRO_5037158918" evidence="1">
    <location>
        <begin position="20"/>
        <end position="141"/>
    </location>
</feature>
<proteinExistence type="predicted"/>
<protein>
    <submittedName>
        <fullName evidence="3">Nuclear transport factor 2 family protein</fullName>
    </submittedName>
</protein>
<accession>A0A931E117</accession>
<dbReference type="SUPFAM" id="SSF54427">
    <property type="entry name" value="NTF2-like"/>
    <property type="match status" value="1"/>
</dbReference>
<reference evidence="3" key="1">
    <citation type="submission" date="2020-11" db="EMBL/GenBank/DDBJ databases">
        <title>Bacterial whole genome sequence for Panacibacter sp. DH6.</title>
        <authorList>
            <person name="Le V."/>
            <person name="Ko S."/>
            <person name="Ahn C.-Y."/>
            <person name="Oh H.-M."/>
        </authorList>
    </citation>
    <scope>NUCLEOTIDE SEQUENCE</scope>
    <source>
        <strain evidence="3">DH6</strain>
    </source>
</reference>
<evidence type="ECO:0000256" key="1">
    <source>
        <dbReference type="SAM" id="SignalP"/>
    </source>
</evidence>
<gene>
    <name evidence="3" type="ORF">I5907_02630</name>
</gene>
<dbReference type="InterPro" id="IPR032710">
    <property type="entry name" value="NTF2-like_dom_sf"/>
</dbReference>
<dbReference type="Proteomes" id="UP000628448">
    <property type="component" value="Unassembled WGS sequence"/>
</dbReference>
<dbReference type="AlphaFoldDB" id="A0A931E117"/>
<evidence type="ECO:0000313" key="4">
    <source>
        <dbReference type="Proteomes" id="UP000628448"/>
    </source>
</evidence>
<keyword evidence="1" id="KW-0732">Signal</keyword>